<dbReference type="PROSITE" id="PS50045">
    <property type="entry name" value="SIGMA54_INTERACT_4"/>
    <property type="match status" value="1"/>
</dbReference>
<dbReference type="InterPro" id="IPR002078">
    <property type="entry name" value="Sigma_54_int"/>
</dbReference>
<accession>A0A0P1GHX6</accession>
<dbReference type="Pfam" id="PF00158">
    <property type="entry name" value="Sigma54_activat"/>
    <property type="match status" value="1"/>
</dbReference>
<dbReference type="Gene3D" id="3.40.50.300">
    <property type="entry name" value="P-loop containing nucleotide triphosphate hydrolases"/>
    <property type="match status" value="1"/>
</dbReference>
<proteinExistence type="predicted"/>
<dbReference type="STRING" id="441103.TRN7648_03428"/>
<gene>
    <name evidence="5" type="primary">prpR</name>
    <name evidence="5" type="ORF">TRN7648_03428</name>
</gene>
<dbReference type="GO" id="GO:0006355">
    <property type="term" value="P:regulation of DNA-templated transcription"/>
    <property type="evidence" value="ECO:0007669"/>
    <property type="project" value="InterPro"/>
</dbReference>
<dbReference type="Proteomes" id="UP000054935">
    <property type="component" value="Unassembled WGS sequence"/>
</dbReference>
<dbReference type="RefSeq" id="WP_058248851.1">
    <property type="nucleotide sequence ID" value="NZ_CYSE01000007.1"/>
</dbReference>
<dbReference type="CDD" id="cd00009">
    <property type="entry name" value="AAA"/>
    <property type="match status" value="1"/>
</dbReference>
<dbReference type="AlphaFoldDB" id="A0A0P1GHX6"/>
<dbReference type="EMBL" id="CYSE01000007">
    <property type="protein sequence ID" value="CUH81338.1"/>
    <property type="molecule type" value="Genomic_DNA"/>
</dbReference>
<evidence type="ECO:0000256" key="1">
    <source>
        <dbReference type="ARBA" id="ARBA00022741"/>
    </source>
</evidence>
<dbReference type="PANTHER" id="PTHR32071">
    <property type="entry name" value="TRANSCRIPTIONAL REGULATORY PROTEIN"/>
    <property type="match status" value="1"/>
</dbReference>
<dbReference type="SUPFAM" id="SSF52540">
    <property type="entry name" value="P-loop containing nucleoside triphosphate hydrolases"/>
    <property type="match status" value="1"/>
</dbReference>
<keyword evidence="1" id="KW-0547">Nucleotide-binding</keyword>
<organism evidence="5 6">
    <name type="scientific">Tropicibacter naphthalenivorans</name>
    <dbReference type="NCBI Taxonomy" id="441103"/>
    <lineage>
        <taxon>Bacteria</taxon>
        <taxon>Pseudomonadati</taxon>
        <taxon>Pseudomonadota</taxon>
        <taxon>Alphaproteobacteria</taxon>
        <taxon>Rhodobacterales</taxon>
        <taxon>Roseobacteraceae</taxon>
        <taxon>Tropicibacter</taxon>
    </lineage>
</organism>
<evidence type="ECO:0000313" key="5">
    <source>
        <dbReference type="EMBL" id="CUH81338.1"/>
    </source>
</evidence>
<sequence length="120" mass="13577">MTVNAAALPESLVESELFGYEAGSFTGADRKGRAGKFEQADKGTIFLDEIGDMPLEVQSKLLRVLQDRIIERVGGEKPKRVDFRMVSATNRDLEAFIEQDRFRLDLFYRISPVVIHMPTL</sequence>
<dbReference type="InterPro" id="IPR027417">
    <property type="entry name" value="P-loop_NTPase"/>
</dbReference>
<dbReference type="InterPro" id="IPR025943">
    <property type="entry name" value="Sigma_54_int_dom_ATP-bd_2"/>
</dbReference>
<name>A0A0P1GHX6_9RHOB</name>
<feature type="domain" description="Sigma-54 factor interaction" evidence="4">
    <location>
        <begin position="1"/>
        <end position="120"/>
    </location>
</feature>
<evidence type="ECO:0000256" key="3">
    <source>
        <dbReference type="ARBA" id="ARBA00023159"/>
    </source>
</evidence>
<dbReference type="GO" id="GO:0005524">
    <property type="term" value="F:ATP binding"/>
    <property type="evidence" value="ECO:0007669"/>
    <property type="project" value="UniProtKB-KW"/>
</dbReference>
<evidence type="ECO:0000313" key="6">
    <source>
        <dbReference type="Proteomes" id="UP000054935"/>
    </source>
</evidence>
<reference evidence="5 6" key="1">
    <citation type="submission" date="2015-09" db="EMBL/GenBank/DDBJ databases">
        <authorList>
            <consortium name="Swine Surveillance"/>
        </authorList>
    </citation>
    <scope>NUCLEOTIDE SEQUENCE [LARGE SCALE GENOMIC DNA]</scope>
    <source>
        <strain evidence="5 6">CECT 7648</strain>
    </source>
</reference>
<keyword evidence="6" id="KW-1185">Reference proteome</keyword>
<protein>
    <submittedName>
        <fullName evidence="5">Propionate catabolism operon regulatory protein</fullName>
    </submittedName>
</protein>
<keyword evidence="2" id="KW-0067">ATP-binding</keyword>
<evidence type="ECO:0000259" key="4">
    <source>
        <dbReference type="PROSITE" id="PS50045"/>
    </source>
</evidence>
<keyword evidence="3" id="KW-0010">Activator</keyword>
<evidence type="ECO:0000256" key="2">
    <source>
        <dbReference type="ARBA" id="ARBA00022840"/>
    </source>
</evidence>
<dbReference type="PANTHER" id="PTHR32071:SF57">
    <property type="entry name" value="C4-DICARBOXYLATE TRANSPORT TRANSCRIPTIONAL REGULATORY PROTEIN DCTD"/>
    <property type="match status" value="1"/>
</dbReference>
<dbReference type="PROSITE" id="PS00676">
    <property type="entry name" value="SIGMA54_INTERACT_2"/>
    <property type="match status" value="1"/>
</dbReference>